<dbReference type="CTD" id="24589119"/>
<dbReference type="RefSeq" id="XP_035587467.2">
    <property type="nucleotide sequence ID" value="XM_035732451.2"/>
</dbReference>
<dbReference type="GeneID" id="24589119"/>
<proteinExistence type="predicted"/>
<protein>
    <submittedName>
        <fullName evidence="2">Uncharacterized protein</fullName>
    </submittedName>
</protein>
<dbReference type="Proteomes" id="UP000471633">
    <property type="component" value="Unassembled WGS sequence"/>
</dbReference>
<dbReference type="Pfam" id="PF15228">
    <property type="entry name" value="DAP"/>
    <property type="match status" value="1"/>
</dbReference>
<dbReference type="EMBL" id="AMPZ03000001">
    <property type="protein sequence ID" value="KAH9596850.1"/>
    <property type="molecule type" value="Genomic_DNA"/>
</dbReference>
<keyword evidence="3" id="KW-1185">Reference proteome</keyword>
<feature type="region of interest" description="Disordered" evidence="1">
    <location>
        <begin position="66"/>
        <end position="88"/>
    </location>
</feature>
<reference evidence="2" key="2">
    <citation type="journal article" date="2019" name="Gigascience">
        <title>High-quality Schistosoma haematobium genome achieved by single-molecule and long-range sequencing.</title>
        <authorList>
            <person name="Stroehlein A.J."/>
            <person name="Korhonen P.K."/>
            <person name="Chong T.M."/>
            <person name="Lim Y.L."/>
            <person name="Chan K.G."/>
            <person name="Webster B."/>
            <person name="Rollinson D."/>
            <person name="Brindley P.J."/>
            <person name="Gasser R.B."/>
            <person name="Young N.D."/>
        </authorList>
    </citation>
    <scope>NUCLEOTIDE SEQUENCE</scope>
</reference>
<evidence type="ECO:0000313" key="3">
    <source>
        <dbReference type="Proteomes" id="UP000471633"/>
    </source>
</evidence>
<dbReference type="OrthoDB" id="5973225at2759"/>
<sequence>MTDKTSDTMNISHPPAVKAGKMRIVKHVKTHDATVEVRCEEESPHELLTKEEIECHDKCIKAYHDKPMPTVTKPHNDNTKRIIQQPLK</sequence>
<reference evidence="2" key="4">
    <citation type="journal article" date="2022" name="PLoS Pathog.">
        <title>Chromosome-level genome of Schistosoma haematobium underpins genome-wide explorations of molecular variation.</title>
        <authorList>
            <person name="Stroehlein A.J."/>
            <person name="Korhonen P.K."/>
            <person name="Lee V.V."/>
            <person name="Ralph S.A."/>
            <person name="Mentink-Kane M."/>
            <person name="You H."/>
            <person name="McManus D.P."/>
            <person name="Tchuente L.T."/>
            <person name="Stothard J.R."/>
            <person name="Kaur P."/>
            <person name="Dudchenko O."/>
            <person name="Aiden E.L."/>
            <person name="Yang B."/>
            <person name="Yang H."/>
            <person name="Emery A.M."/>
            <person name="Webster B.L."/>
            <person name="Brindley P.J."/>
            <person name="Rollinson D."/>
            <person name="Chang B.C.H."/>
            <person name="Gasser R.B."/>
            <person name="Young N.D."/>
        </authorList>
    </citation>
    <scope>NUCLEOTIDE SEQUENCE</scope>
</reference>
<gene>
    <name evidence="2" type="ORF">MS3_00020018</name>
</gene>
<dbReference type="InterPro" id="IPR024130">
    <property type="entry name" value="DAP1/DAPL1"/>
</dbReference>
<evidence type="ECO:0000256" key="1">
    <source>
        <dbReference type="SAM" id="MobiDB-lite"/>
    </source>
</evidence>
<reference evidence="2" key="3">
    <citation type="submission" date="2021-06" db="EMBL/GenBank/DDBJ databases">
        <title>Chromosome-level genome assembly for S. haematobium.</title>
        <authorList>
            <person name="Stroehlein A.J."/>
        </authorList>
    </citation>
    <scope>NUCLEOTIDE SEQUENCE</scope>
</reference>
<name>A0A922M024_SCHHA</name>
<evidence type="ECO:0000313" key="2">
    <source>
        <dbReference type="EMBL" id="KAH9596850.1"/>
    </source>
</evidence>
<dbReference type="AlphaFoldDB" id="A0A922M024"/>
<organism evidence="2 3">
    <name type="scientific">Schistosoma haematobium</name>
    <name type="common">Blood fluke</name>
    <dbReference type="NCBI Taxonomy" id="6185"/>
    <lineage>
        <taxon>Eukaryota</taxon>
        <taxon>Metazoa</taxon>
        <taxon>Spiralia</taxon>
        <taxon>Lophotrochozoa</taxon>
        <taxon>Platyhelminthes</taxon>
        <taxon>Trematoda</taxon>
        <taxon>Digenea</taxon>
        <taxon>Strigeidida</taxon>
        <taxon>Schistosomatoidea</taxon>
        <taxon>Schistosomatidae</taxon>
        <taxon>Schistosoma</taxon>
    </lineage>
</organism>
<comment type="caution">
    <text evidence="2">The sequence shown here is derived from an EMBL/GenBank/DDBJ whole genome shotgun (WGS) entry which is preliminary data.</text>
</comment>
<accession>A0A922M024</accession>
<reference evidence="2" key="1">
    <citation type="journal article" date="2012" name="Nat. Genet.">
        <title>Whole-genome sequence of Schistosoma haematobium.</title>
        <authorList>
            <person name="Young N.D."/>
            <person name="Jex A.R."/>
            <person name="Li B."/>
            <person name="Liu S."/>
            <person name="Yang L."/>
            <person name="Xiong Z."/>
            <person name="Li Y."/>
            <person name="Cantacessi C."/>
            <person name="Hall R.S."/>
            <person name="Xu X."/>
            <person name="Chen F."/>
            <person name="Wu X."/>
            <person name="Zerlotini A."/>
            <person name="Oliveira G."/>
            <person name="Hofmann A."/>
            <person name="Zhang G."/>
            <person name="Fang X."/>
            <person name="Kang Y."/>
            <person name="Campbell B.E."/>
            <person name="Loukas A."/>
            <person name="Ranganathan S."/>
            <person name="Rollinson D."/>
            <person name="Rinaldi G."/>
            <person name="Brindley P.J."/>
            <person name="Yang H."/>
            <person name="Wang J."/>
            <person name="Wang J."/>
            <person name="Gasser R.B."/>
        </authorList>
    </citation>
    <scope>NUCLEOTIDE SEQUENCE</scope>
</reference>
<dbReference type="KEGG" id="shx:MS3_00020018"/>